<feature type="compositionally biased region" description="Polar residues" evidence="1">
    <location>
        <begin position="1"/>
        <end position="17"/>
    </location>
</feature>
<accession>R7RX70</accession>
<dbReference type="RefSeq" id="XP_007310928.1">
    <property type="nucleotide sequence ID" value="XM_007310866.1"/>
</dbReference>
<evidence type="ECO:0008006" key="4">
    <source>
        <dbReference type="Google" id="ProtNLM"/>
    </source>
</evidence>
<dbReference type="Proteomes" id="UP000053927">
    <property type="component" value="Unassembled WGS sequence"/>
</dbReference>
<keyword evidence="3" id="KW-1185">Reference proteome</keyword>
<evidence type="ECO:0000313" key="3">
    <source>
        <dbReference type="Proteomes" id="UP000053927"/>
    </source>
</evidence>
<evidence type="ECO:0000313" key="2">
    <source>
        <dbReference type="EMBL" id="EIM79939.1"/>
    </source>
</evidence>
<evidence type="ECO:0000256" key="1">
    <source>
        <dbReference type="SAM" id="MobiDB-lite"/>
    </source>
</evidence>
<gene>
    <name evidence="2" type="ORF">STEHIDRAFT_126258</name>
</gene>
<name>R7RX70_STEHR</name>
<dbReference type="OrthoDB" id="3217871at2759"/>
<feature type="region of interest" description="Disordered" evidence="1">
    <location>
        <begin position="1"/>
        <end position="86"/>
    </location>
</feature>
<proteinExistence type="predicted"/>
<dbReference type="GeneID" id="18797729"/>
<protein>
    <recommendedName>
        <fullName evidence="4">BTB domain-containing protein</fullName>
    </recommendedName>
</protein>
<dbReference type="EMBL" id="JH687400">
    <property type="protein sequence ID" value="EIM79939.1"/>
    <property type="molecule type" value="Genomic_DNA"/>
</dbReference>
<feature type="compositionally biased region" description="Basic and acidic residues" evidence="1">
    <location>
        <begin position="44"/>
        <end position="53"/>
    </location>
</feature>
<organism evidence="2 3">
    <name type="scientific">Stereum hirsutum (strain FP-91666)</name>
    <name type="common">White-rot fungus</name>
    <dbReference type="NCBI Taxonomy" id="721885"/>
    <lineage>
        <taxon>Eukaryota</taxon>
        <taxon>Fungi</taxon>
        <taxon>Dikarya</taxon>
        <taxon>Basidiomycota</taxon>
        <taxon>Agaricomycotina</taxon>
        <taxon>Agaricomycetes</taxon>
        <taxon>Russulales</taxon>
        <taxon>Stereaceae</taxon>
        <taxon>Stereum</taxon>
    </lineage>
</organism>
<reference evidence="3" key="1">
    <citation type="journal article" date="2012" name="Science">
        <title>The Paleozoic origin of enzymatic lignin decomposition reconstructed from 31 fungal genomes.</title>
        <authorList>
            <person name="Floudas D."/>
            <person name="Binder M."/>
            <person name="Riley R."/>
            <person name="Barry K."/>
            <person name="Blanchette R.A."/>
            <person name="Henrissat B."/>
            <person name="Martinez A.T."/>
            <person name="Otillar R."/>
            <person name="Spatafora J.W."/>
            <person name="Yadav J.S."/>
            <person name="Aerts A."/>
            <person name="Benoit I."/>
            <person name="Boyd A."/>
            <person name="Carlson A."/>
            <person name="Copeland A."/>
            <person name="Coutinho P.M."/>
            <person name="de Vries R.P."/>
            <person name="Ferreira P."/>
            <person name="Findley K."/>
            <person name="Foster B."/>
            <person name="Gaskell J."/>
            <person name="Glotzer D."/>
            <person name="Gorecki P."/>
            <person name="Heitman J."/>
            <person name="Hesse C."/>
            <person name="Hori C."/>
            <person name="Igarashi K."/>
            <person name="Jurgens J.A."/>
            <person name="Kallen N."/>
            <person name="Kersten P."/>
            <person name="Kohler A."/>
            <person name="Kuees U."/>
            <person name="Kumar T.K.A."/>
            <person name="Kuo A."/>
            <person name="LaButti K."/>
            <person name="Larrondo L.F."/>
            <person name="Lindquist E."/>
            <person name="Ling A."/>
            <person name="Lombard V."/>
            <person name="Lucas S."/>
            <person name="Lundell T."/>
            <person name="Martin R."/>
            <person name="McLaughlin D.J."/>
            <person name="Morgenstern I."/>
            <person name="Morin E."/>
            <person name="Murat C."/>
            <person name="Nagy L.G."/>
            <person name="Nolan M."/>
            <person name="Ohm R.A."/>
            <person name="Patyshakuliyeva A."/>
            <person name="Rokas A."/>
            <person name="Ruiz-Duenas F.J."/>
            <person name="Sabat G."/>
            <person name="Salamov A."/>
            <person name="Samejima M."/>
            <person name="Schmutz J."/>
            <person name="Slot J.C."/>
            <person name="St John F."/>
            <person name="Stenlid J."/>
            <person name="Sun H."/>
            <person name="Sun S."/>
            <person name="Syed K."/>
            <person name="Tsang A."/>
            <person name="Wiebenga A."/>
            <person name="Young D."/>
            <person name="Pisabarro A."/>
            <person name="Eastwood D.C."/>
            <person name="Martin F."/>
            <person name="Cullen D."/>
            <person name="Grigoriev I.V."/>
            <person name="Hibbett D.S."/>
        </authorList>
    </citation>
    <scope>NUCLEOTIDE SEQUENCE [LARGE SCALE GENOMIC DNA]</scope>
    <source>
        <strain evidence="3">FP-91666</strain>
    </source>
</reference>
<dbReference type="AlphaFoldDB" id="R7RX70"/>
<dbReference type="KEGG" id="shs:STEHIDRAFT_126258"/>
<sequence length="498" mass="56719">MPSSSLQPQAGPSTSKPFGSALPPPPKITKRKRKQLEELPTSELLHRDEDSPSKRARHAEGPPAELDPFPPIPNVAPPKEGEVRRKRKILPDGKFITSKSADAKSTTFYRDIKHAIHRREANITSCSYYSEPPTKELTFEHISGDPDMYIDAGDVFVHVHRSVIGRELLFQPIQTFLHLVDGKPSKLDWYNGDPIWSHKKVSGRQWELVLDFIYNPAEASPDDVDIKDIAEYLWLSKYFSCPLLRDFAICSLSRYCPSKLESYLHLQHTLTPSDQAKRILTLRLCIEYEIDQLRPVAYYMCAQLPLRVIFHGISTRGNFDCDVVDEPNCDVGDKLHRLEPGEIIRIMKGREFLSNCRRDDILGFLQHPTPDGFPGKPSPGCTSDEHPGRDAWYDNRCYNFLTTLWQTLTDRDPTLGRKDGLPALKVLDAELRAMMEQGGVVCVSCREAMWKSMRKAQGNVWRRIPEAFGMGSWFDVEERVRKTSAEMFPKVGGKIKGR</sequence>